<feature type="compositionally biased region" description="Polar residues" evidence="1">
    <location>
        <begin position="165"/>
        <end position="175"/>
    </location>
</feature>
<dbReference type="AlphaFoldDB" id="A0AAD8SWL2"/>
<evidence type="ECO:0000313" key="4">
    <source>
        <dbReference type="Proteomes" id="UP001231189"/>
    </source>
</evidence>
<proteinExistence type="predicted"/>
<feature type="region of interest" description="Disordered" evidence="1">
    <location>
        <begin position="128"/>
        <end position="175"/>
    </location>
</feature>
<comment type="caution">
    <text evidence="3">The sequence shown here is derived from an EMBL/GenBank/DDBJ whole genome shotgun (WGS) entry which is preliminary data.</text>
</comment>
<reference evidence="3" key="1">
    <citation type="submission" date="2023-07" db="EMBL/GenBank/DDBJ databases">
        <title>A chromosome-level genome assembly of Lolium multiflorum.</title>
        <authorList>
            <person name="Chen Y."/>
            <person name="Copetti D."/>
            <person name="Kolliker R."/>
            <person name="Studer B."/>
        </authorList>
    </citation>
    <scope>NUCLEOTIDE SEQUENCE</scope>
    <source>
        <strain evidence="3">02402/16</strain>
        <tissue evidence="3">Leaf</tissue>
    </source>
</reference>
<accession>A0AAD8SWL2</accession>
<protein>
    <recommendedName>
        <fullName evidence="2">Retrotransposon gag domain-containing protein</fullName>
    </recommendedName>
</protein>
<name>A0AAD8SWL2_LOLMU</name>
<keyword evidence="4" id="KW-1185">Reference proteome</keyword>
<sequence>MDASSWLGTMEKYMAAMELPSHKRVLFVAFNLKGLADAWWTGDEMSEKLKNIKQEKLSVDEYEAEFSKMVLFVDRVRHDEAKKARAFFRGLNSRYREVMGARRPNDYMSMVQQARGMELEVRLTAMEDGRTGGSSGTGGDHKGNHRGGSGSTQRPPFKKFKGNHRPQQTTKFKQSNSQSSFATLFFIHSILSSSTGQGMICFKCGEGHRASSAPEENVITVVSQVIWDVFVVKTLLALLNGRGHCWLYHHVISWVCKHVSCCSHSYSTISSSLRTTSWLCMASCSAYVNSASYTVCSASVTCTTSP</sequence>
<feature type="domain" description="Retrotransposon gag" evidence="2">
    <location>
        <begin position="43"/>
        <end position="92"/>
    </location>
</feature>
<evidence type="ECO:0000313" key="3">
    <source>
        <dbReference type="EMBL" id="KAK1665698.1"/>
    </source>
</evidence>
<dbReference type="InterPro" id="IPR005162">
    <property type="entry name" value="Retrotrans_gag_dom"/>
</dbReference>
<evidence type="ECO:0000259" key="2">
    <source>
        <dbReference type="Pfam" id="PF03732"/>
    </source>
</evidence>
<evidence type="ECO:0000256" key="1">
    <source>
        <dbReference type="SAM" id="MobiDB-lite"/>
    </source>
</evidence>
<gene>
    <name evidence="3" type="ORF">QYE76_053857</name>
</gene>
<organism evidence="3 4">
    <name type="scientific">Lolium multiflorum</name>
    <name type="common">Italian ryegrass</name>
    <name type="synonym">Lolium perenne subsp. multiflorum</name>
    <dbReference type="NCBI Taxonomy" id="4521"/>
    <lineage>
        <taxon>Eukaryota</taxon>
        <taxon>Viridiplantae</taxon>
        <taxon>Streptophyta</taxon>
        <taxon>Embryophyta</taxon>
        <taxon>Tracheophyta</taxon>
        <taxon>Spermatophyta</taxon>
        <taxon>Magnoliopsida</taxon>
        <taxon>Liliopsida</taxon>
        <taxon>Poales</taxon>
        <taxon>Poaceae</taxon>
        <taxon>BOP clade</taxon>
        <taxon>Pooideae</taxon>
        <taxon>Poodae</taxon>
        <taxon>Poeae</taxon>
        <taxon>Poeae Chloroplast Group 2 (Poeae type)</taxon>
        <taxon>Loliodinae</taxon>
        <taxon>Loliinae</taxon>
        <taxon>Lolium</taxon>
    </lineage>
</organism>
<dbReference type="Pfam" id="PF03732">
    <property type="entry name" value="Retrotrans_gag"/>
    <property type="match status" value="1"/>
</dbReference>
<dbReference type="EMBL" id="JAUUTY010000003">
    <property type="protein sequence ID" value="KAK1665698.1"/>
    <property type="molecule type" value="Genomic_DNA"/>
</dbReference>
<dbReference type="Proteomes" id="UP001231189">
    <property type="component" value="Unassembled WGS sequence"/>
</dbReference>